<dbReference type="PANTHER" id="PTHR30572">
    <property type="entry name" value="MEMBRANE COMPONENT OF TRANSPORTER-RELATED"/>
    <property type="match status" value="1"/>
</dbReference>
<comment type="subcellular location">
    <subcellularLocation>
        <location evidence="1">Cell membrane</location>
        <topology evidence="1">Multi-pass membrane protein</topology>
    </subcellularLocation>
</comment>
<feature type="transmembrane region" description="Helical" evidence="6">
    <location>
        <begin position="764"/>
        <end position="785"/>
    </location>
</feature>
<dbReference type="InterPro" id="IPR047699">
    <property type="entry name" value="Permease_put_prefix"/>
</dbReference>
<dbReference type="PANTHER" id="PTHR30572:SF18">
    <property type="entry name" value="ABC-TYPE MACROLIDE FAMILY EXPORT SYSTEM PERMEASE COMPONENT 2"/>
    <property type="match status" value="1"/>
</dbReference>
<evidence type="ECO:0000256" key="2">
    <source>
        <dbReference type="ARBA" id="ARBA00022475"/>
    </source>
</evidence>
<name>A0ABT8RIE6_9BACT</name>
<feature type="transmembrane region" description="Helical" evidence="6">
    <location>
        <begin position="847"/>
        <end position="867"/>
    </location>
</feature>
<feature type="transmembrane region" description="Helical" evidence="6">
    <location>
        <begin position="805"/>
        <end position="832"/>
    </location>
</feature>
<keyword evidence="10" id="KW-1185">Reference proteome</keyword>
<evidence type="ECO:0000256" key="4">
    <source>
        <dbReference type="ARBA" id="ARBA00022989"/>
    </source>
</evidence>
<feature type="transmembrane region" description="Helical" evidence="6">
    <location>
        <begin position="411"/>
        <end position="437"/>
    </location>
</feature>
<dbReference type="Pfam" id="PF12704">
    <property type="entry name" value="MacB_PCD"/>
    <property type="match status" value="2"/>
</dbReference>
<dbReference type="InterPro" id="IPR003838">
    <property type="entry name" value="ABC3_permease_C"/>
</dbReference>
<dbReference type="NCBIfam" id="NF038404">
    <property type="entry name" value="perm_prefix_2"/>
    <property type="match status" value="1"/>
</dbReference>
<feature type="domain" description="ABC3 transporter permease C-terminal" evidence="7">
    <location>
        <begin position="765"/>
        <end position="877"/>
    </location>
</feature>
<evidence type="ECO:0000313" key="9">
    <source>
        <dbReference type="EMBL" id="MDO1451134.1"/>
    </source>
</evidence>
<gene>
    <name evidence="9" type="ORF">Q0590_32975</name>
</gene>
<feature type="domain" description="MacB-like periplasmic core" evidence="8">
    <location>
        <begin position="103"/>
        <end position="327"/>
    </location>
</feature>
<dbReference type="Pfam" id="PF02687">
    <property type="entry name" value="FtsX"/>
    <property type="match status" value="2"/>
</dbReference>
<evidence type="ECO:0000259" key="7">
    <source>
        <dbReference type="Pfam" id="PF02687"/>
    </source>
</evidence>
<keyword evidence="4 6" id="KW-1133">Transmembrane helix</keyword>
<feature type="transmembrane region" description="Helical" evidence="6">
    <location>
        <begin position="457"/>
        <end position="482"/>
    </location>
</feature>
<evidence type="ECO:0000256" key="6">
    <source>
        <dbReference type="SAM" id="Phobius"/>
    </source>
</evidence>
<evidence type="ECO:0000313" key="10">
    <source>
        <dbReference type="Proteomes" id="UP001168528"/>
    </source>
</evidence>
<comment type="caution">
    <text evidence="9">The sequence shown here is derived from an EMBL/GenBank/DDBJ whole genome shotgun (WGS) entry which is preliminary data.</text>
</comment>
<feature type="domain" description="MacB-like periplasmic core" evidence="8">
    <location>
        <begin position="572"/>
        <end position="718"/>
    </location>
</feature>
<protein>
    <submittedName>
        <fullName evidence="9">ABC transporter permease</fullName>
    </submittedName>
</protein>
<reference evidence="9" key="1">
    <citation type="submission" date="2023-07" db="EMBL/GenBank/DDBJ databases">
        <title>The genome sequence of Rhodocytophaga aerolata KACC 12507.</title>
        <authorList>
            <person name="Zhang X."/>
        </authorList>
    </citation>
    <scope>NUCLEOTIDE SEQUENCE</scope>
    <source>
        <strain evidence="9">KACC 12507</strain>
    </source>
</reference>
<feature type="transmembrane region" description="Helical" evidence="6">
    <location>
        <begin position="364"/>
        <end position="390"/>
    </location>
</feature>
<dbReference type="Proteomes" id="UP001168528">
    <property type="component" value="Unassembled WGS sequence"/>
</dbReference>
<feature type="transmembrane region" description="Helical" evidence="6">
    <location>
        <begin position="503"/>
        <end position="526"/>
    </location>
</feature>
<feature type="domain" description="ABC3 transporter permease C-terminal" evidence="7">
    <location>
        <begin position="371"/>
        <end position="485"/>
    </location>
</feature>
<keyword evidence="3 6" id="KW-0812">Transmembrane</keyword>
<feature type="transmembrane region" description="Helical" evidence="6">
    <location>
        <begin position="100"/>
        <end position="124"/>
    </location>
</feature>
<evidence type="ECO:0000259" key="8">
    <source>
        <dbReference type="Pfam" id="PF12704"/>
    </source>
</evidence>
<organism evidence="9 10">
    <name type="scientific">Rhodocytophaga aerolata</name>
    <dbReference type="NCBI Taxonomy" id="455078"/>
    <lineage>
        <taxon>Bacteria</taxon>
        <taxon>Pseudomonadati</taxon>
        <taxon>Bacteroidota</taxon>
        <taxon>Cytophagia</taxon>
        <taxon>Cytophagales</taxon>
        <taxon>Rhodocytophagaceae</taxon>
        <taxon>Rhodocytophaga</taxon>
    </lineage>
</organism>
<dbReference type="InterPro" id="IPR025857">
    <property type="entry name" value="MacB_PCD"/>
</dbReference>
<sequence length="884" mass="99914">MKRQQPPTWIDKILHYRLPKEQFEEVQGDMHELYHHWAEEMGKRKANRMYLLNAFTFLRPLPKRSDSLSCKIHPYLQTNSLDMIRSYLVIAFRYLLKRRLYAGINIFGLSIGITFTLLISSYIWSEVQVNATLKNAPRHYIVQSKWTQKDMGLEITTLAPLGKTLKEEYPHLVANYYRFDGITSIVSKGDKHFREDIQVGDSTLLDMYGFSLIHGNAQTALNSPNSVVITAQKALKYFGKTDVIGQTLTISSNTGDKQDFAITGILDKLPRNSVTNLLNIDNQIFTSTESMSFFGRGDMKGWDNIYIVTYIELKEGVKPSDLEQPLAQILARHAPETIKANLHSYLTPLQDFYLETNNALVNKLIVTLAWVVTFILLMAIVNFVNISIGSSSSRLKEIGVRKVLGGIRRQLVYQFLTESIVLAFIAMLLSLVLYEVFRPFFGDLLGQQITSLFSVSPYLFGIPVGLALLIGSLAGIYPAFVLSSMPSVDSLKGKLKSVKENIIFRRLLIASQFSVALIVFFGALIISRQVDLFFTKELGYNKETIFSVALPRDFSPKGVAKMETVRNEFMRLPVIESASFSYEIPDGNNGFSANLYLAEKDSTQSITAKVLQTDEKYAETYRIKMAEGQFFHAQQGTYNPERIVLNEAAVQSLGFKNPQQAIGQKIKVQGTSFVSTIFGVTKNFHFESMHSPVRPIVFTHVRNTRQYRFLSLKLKPGNISQSIASVEGVFHQLLPGAPFEFTFMDDTLQKLYQSEIQLKKAAQIATVLALVIVWLGVMGMVSLSITRRMKELGIRKVLGASVRSLVLLFIKEFMLVWVLAVGIAFPLAYFIMHNWLQAYAYRIEMGWISFVSLGAAFALFISFIISLQTIRAARTNPSKILRSE</sequence>
<evidence type="ECO:0000256" key="5">
    <source>
        <dbReference type="ARBA" id="ARBA00023136"/>
    </source>
</evidence>
<keyword evidence="5 6" id="KW-0472">Membrane</keyword>
<proteinExistence type="predicted"/>
<dbReference type="EMBL" id="JAUKPO010000043">
    <property type="protein sequence ID" value="MDO1451134.1"/>
    <property type="molecule type" value="Genomic_DNA"/>
</dbReference>
<accession>A0ABT8RIE6</accession>
<evidence type="ECO:0000256" key="1">
    <source>
        <dbReference type="ARBA" id="ARBA00004651"/>
    </source>
</evidence>
<evidence type="ECO:0000256" key="3">
    <source>
        <dbReference type="ARBA" id="ARBA00022692"/>
    </source>
</evidence>
<keyword evidence="2" id="KW-1003">Cell membrane</keyword>
<dbReference type="InterPro" id="IPR050250">
    <property type="entry name" value="Macrolide_Exporter_MacB"/>
</dbReference>
<dbReference type="RefSeq" id="WP_302041934.1">
    <property type="nucleotide sequence ID" value="NZ_JAUKPO010000043.1"/>
</dbReference>